<dbReference type="Pfam" id="PF00126">
    <property type="entry name" value="HTH_1"/>
    <property type="match status" value="1"/>
</dbReference>
<dbReference type="Proteomes" id="UP001199916">
    <property type="component" value="Unassembled WGS sequence"/>
</dbReference>
<evidence type="ECO:0000256" key="2">
    <source>
        <dbReference type="ARBA" id="ARBA00023015"/>
    </source>
</evidence>
<organism evidence="6 7">
    <name type="scientific">Paenibacillus profundus</name>
    <dbReference type="NCBI Taxonomy" id="1173085"/>
    <lineage>
        <taxon>Bacteria</taxon>
        <taxon>Bacillati</taxon>
        <taxon>Bacillota</taxon>
        <taxon>Bacilli</taxon>
        <taxon>Bacillales</taxon>
        <taxon>Paenibacillaceae</taxon>
        <taxon>Paenibacillus</taxon>
    </lineage>
</organism>
<comment type="caution">
    <text evidence="6">The sequence shown here is derived from an EMBL/GenBank/DDBJ whole genome shotgun (WGS) entry which is preliminary data.</text>
</comment>
<dbReference type="PANTHER" id="PTHR30126:SF40">
    <property type="entry name" value="HTH-TYPE TRANSCRIPTIONAL REGULATOR GLTR"/>
    <property type="match status" value="1"/>
</dbReference>
<dbReference type="InterPro" id="IPR005119">
    <property type="entry name" value="LysR_subst-bd"/>
</dbReference>
<dbReference type="Gene3D" id="3.40.190.290">
    <property type="match status" value="1"/>
</dbReference>
<dbReference type="InterPro" id="IPR036390">
    <property type="entry name" value="WH_DNA-bd_sf"/>
</dbReference>
<dbReference type="SUPFAM" id="SSF46785">
    <property type="entry name" value="Winged helix' DNA-binding domain"/>
    <property type="match status" value="1"/>
</dbReference>
<dbReference type="PANTHER" id="PTHR30126">
    <property type="entry name" value="HTH-TYPE TRANSCRIPTIONAL REGULATOR"/>
    <property type="match status" value="1"/>
</dbReference>
<feature type="domain" description="HTH lysR-type" evidence="5">
    <location>
        <begin position="1"/>
        <end position="58"/>
    </location>
</feature>
<dbReference type="Pfam" id="PF03466">
    <property type="entry name" value="LysR_substrate"/>
    <property type="match status" value="1"/>
</dbReference>
<evidence type="ECO:0000256" key="4">
    <source>
        <dbReference type="ARBA" id="ARBA00023163"/>
    </source>
</evidence>
<dbReference type="EMBL" id="JAJNBZ010000003">
    <property type="protein sequence ID" value="MCE5169055.1"/>
    <property type="molecule type" value="Genomic_DNA"/>
</dbReference>
<evidence type="ECO:0000259" key="5">
    <source>
        <dbReference type="PROSITE" id="PS50931"/>
    </source>
</evidence>
<dbReference type="InterPro" id="IPR036388">
    <property type="entry name" value="WH-like_DNA-bd_sf"/>
</dbReference>
<evidence type="ECO:0000313" key="7">
    <source>
        <dbReference type="Proteomes" id="UP001199916"/>
    </source>
</evidence>
<dbReference type="InterPro" id="IPR000847">
    <property type="entry name" value="LysR_HTH_N"/>
</dbReference>
<keyword evidence="2" id="KW-0805">Transcription regulation</keyword>
<keyword evidence="4" id="KW-0804">Transcription</keyword>
<dbReference type="RefSeq" id="WP_233696143.1">
    <property type="nucleotide sequence ID" value="NZ_JAJNBZ010000003.1"/>
</dbReference>
<proteinExistence type="inferred from homology"/>
<reference evidence="6 7" key="1">
    <citation type="submission" date="2021-11" db="EMBL/GenBank/DDBJ databases">
        <title>Draft genome sequence of Paenibacillus profundus YoMME, a new Gram-positive bacteria with exoelectrogenic properties.</title>
        <authorList>
            <person name="Hubenova Y."/>
            <person name="Hubenova E."/>
            <person name="Manasiev Y."/>
            <person name="Peykov S."/>
            <person name="Mitov M."/>
        </authorList>
    </citation>
    <scope>NUCLEOTIDE SEQUENCE [LARGE SCALE GENOMIC DNA]</scope>
    <source>
        <strain evidence="6 7">YoMME</strain>
    </source>
</reference>
<accession>A0ABS8YAS8</accession>
<sequence length="289" mass="32651">MNIEDLYTFHVVAQEQSISKAAETLNFVQSNITARIKRLEHEYETQLFYRHRHGVTLTSTGKALMAYTEQILQLIEESKKAIIHSKSPTGPLAIGAMETAAAVRLPPLLAAYGKRYPEVELLLHTDSTSELVKMVLNREIEGAFIAGEANHPYLCEFPVFEEKLVFVVQRNLTSRLVKDDLEQYNLIVFKSGCFYRTTMEDWLRAEGIVPKRTMELNTLEGIIGCVKAGLGMSMLTESVVDQLDRNHDLARYPLPGTAGSVSTRFIYHKDIVKTAAFNMFVTMCQDEQP</sequence>
<keyword evidence="3" id="KW-0238">DNA-binding</keyword>
<keyword evidence="7" id="KW-1185">Reference proteome</keyword>
<evidence type="ECO:0000313" key="6">
    <source>
        <dbReference type="EMBL" id="MCE5169055.1"/>
    </source>
</evidence>
<dbReference type="Gene3D" id="1.10.10.10">
    <property type="entry name" value="Winged helix-like DNA-binding domain superfamily/Winged helix DNA-binding domain"/>
    <property type="match status" value="1"/>
</dbReference>
<dbReference type="PROSITE" id="PS50931">
    <property type="entry name" value="HTH_LYSR"/>
    <property type="match status" value="1"/>
</dbReference>
<dbReference type="SUPFAM" id="SSF53850">
    <property type="entry name" value="Periplasmic binding protein-like II"/>
    <property type="match status" value="1"/>
</dbReference>
<name>A0ABS8YAS8_9BACL</name>
<comment type="similarity">
    <text evidence="1">Belongs to the LysR transcriptional regulatory family.</text>
</comment>
<dbReference type="CDD" id="cd08442">
    <property type="entry name" value="PBP2_YofA_SoxR_like"/>
    <property type="match status" value="1"/>
</dbReference>
<evidence type="ECO:0000256" key="3">
    <source>
        <dbReference type="ARBA" id="ARBA00023125"/>
    </source>
</evidence>
<gene>
    <name evidence="6" type="ORF">LQV63_06995</name>
</gene>
<evidence type="ECO:0000256" key="1">
    <source>
        <dbReference type="ARBA" id="ARBA00009437"/>
    </source>
</evidence>
<protein>
    <submittedName>
        <fullName evidence="6">LysR family transcriptional regulator</fullName>
    </submittedName>
</protein>